<evidence type="ECO:0000256" key="1">
    <source>
        <dbReference type="SAM" id="Phobius"/>
    </source>
</evidence>
<gene>
    <name evidence="2" type="primary">fliO</name>
    <name evidence="2" type="ORF">BUCILAFE3058_052</name>
</gene>
<dbReference type="RefSeq" id="WP_154061401.1">
    <property type="nucleotide sequence ID" value="NZ_LR217717.1"/>
</dbReference>
<dbReference type="OrthoDB" id="6554121at2"/>
<name>A0A451DAX0_9GAMM</name>
<dbReference type="Proteomes" id="UP000294349">
    <property type="component" value="Chromosome"/>
</dbReference>
<sequence>MKLNTYMQFSYIYNISHKNMIHYFSNQNNGSIFMYVILFIFVFLFLIKKIKSFYSSFNNTGYITDKIYLNSNHYICILNVEKIRLLVDVNLKKIHVIQELPPIKENALKKQKKFSFYSKSINFFKSIISWFK</sequence>
<keyword evidence="1" id="KW-0472">Membrane</keyword>
<proteinExistence type="predicted"/>
<protein>
    <submittedName>
        <fullName evidence="2">Flagellar protein FliO, partial</fullName>
    </submittedName>
</protein>
<dbReference type="AlphaFoldDB" id="A0A451DAX0"/>
<keyword evidence="2" id="KW-0969">Cilium</keyword>
<keyword evidence="2" id="KW-0966">Cell projection</keyword>
<evidence type="ECO:0000313" key="2">
    <source>
        <dbReference type="EMBL" id="VFP83522.1"/>
    </source>
</evidence>
<reference evidence="2 3" key="1">
    <citation type="submission" date="2019-02" db="EMBL/GenBank/DDBJ databases">
        <authorList>
            <person name="Manzano-Marin A."/>
            <person name="Manzano-Marin A."/>
        </authorList>
    </citation>
    <scope>NUCLEOTIDE SEQUENCE [LARGE SCALE GENOMIC DNA]</scope>
    <source>
        <strain evidence="2 3">BuCilaricifoliae</strain>
    </source>
</reference>
<organism evidence="2 3">
    <name type="scientific">Buchnera aphidicola</name>
    <name type="common">Cinara laricifoliae</name>
    <dbReference type="NCBI Taxonomy" id="2518977"/>
    <lineage>
        <taxon>Bacteria</taxon>
        <taxon>Pseudomonadati</taxon>
        <taxon>Pseudomonadota</taxon>
        <taxon>Gammaproteobacteria</taxon>
        <taxon>Enterobacterales</taxon>
        <taxon>Erwiniaceae</taxon>
        <taxon>Buchnera</taxon>
    </lineage>
</organism>
<keyword evidence="1" id="KW-1133">Transmembrane helix</keyword>
<evidence type="ECO:0000313" key="3">
    <source>
        <dbReference type="Proteomes" id="UP000294349"/>
    </source>
</evidence>
<feature type="transmembrane region" description="Helical" evidence="1">
    <location>
        <begin position="30"/>
        <end position="47"/>
    </location>
</feature>
<keyword evidence="1" id="KW-0812">Transmembrane</keyword>
<keyword evidence="2" id="KW-0282">Flagellum</keyword>
<dbReference type="EMBL" id="LR217717">
    <property type="protein sequence ID" value="VFP83522.1"/>
    <property type="molecule type" value="Genomic_DNA"/>
</dbReference>
<accession>A0A451DAX0</accession>